<proteinExistence type="predicted"/>
<organism evidence="1">
    <name type="scientific">uncultured Synechococcales cyanobacterium</name>
    <dbReference type="NCBI Taxonomy" id="1936017"/>
    <lineage>
        <taxon>Bacteria</taxon>
        <taxon>Bacillati</taxon>
        <taxon>Cyanobacteriota</taxon>
        <taxon>Cyanophyceae</taxon>
        <taxon>Synechococcales</taxon>
        <taxon>environmental samples</taxon>
    </lineage>
</organism>
<sequence>VRKAKRLAAYLNALRPLCPHILQRYLHRGNRYLLARSM</sequence>
<accession>A0A6J4VFA2</accession>
<dbReference type="EMBL" id="CADCWO010000108">
    <property type="protein sequence ID" value="CAA9574017.1"/>
    <property type="molecule type" value="Genomic_DNA"/>
</dbReference>
<protein>
    <submittedName>
        <fullName evidence="1">Mobile element protein</fullName>
    </submittedName>
</protein>
<gene>
    <name evidence="1" type="ORF">AVDCRST_MAG81-2016</name>
</gene>
<feature type="non-terminal residue" evidence="1">
    <location>
        <position position="1"/>
    </location>
</feature>
<feature type="non-terminal residue" evidence="1">
    <location>
        <position position="38"/>
    </location>
</feature>
<reference evidence="1" key="1">
    <citation type="submission" date="2020-02" db="EMBL/GenBank/DDBJ databases">
        <authorList>
            <person name="Meier V. D."/>
        </authorList>
    </citation>
    <scope>NUCLEOTIDE SEQUENCE</scope>
    <source>
        <strain evidence="1">AVDCRST_MAG81</strain>
    </source>
</reference>
<dbReference type="AlphaFoldDB" id="A0A6J4VFA2"/>
<evidence type="ECO:0000313" key="1">
    <source>
        <dbReference type="EMBL" id="CAA9574017.1"/>
    </source>
</evidence>
<name>A0A6J4VFA2_9CYAN</name>